<dbReference type="InterPro" id="IPR029058">
    <property type="entry name" value="AB_hydrolase_fold"/>
</dbReference>
<evidence type="ECO:0000313" key="10">
    <source>
        <dbReference type="Proteomes" id="UP001168821"/>
    </source>
</evidence>
<evidence type="ECO:0000259" key="8">
    <source>
        <dbReference type="Pfam" id="PF04083"/>
    </source>
</evidence>
<dbReference type="AlphaFoldDB" id="A0AA38IRN3"/>
<organism evidence="9 10">
    <name type="scientific">Zophobas morio</name>
    <dbReference type="NCBI Taxonomy" id="2755281"/>
    <lineage>
        <taxon>Eukaryota</taxon>
        <taxon>Metazoa</taxon>
        <taxon>Ecdysozoa</taxon>
        <taxon>Arthropoda</taxon>
        <taxon>Hexapoda</taxon>
        <taxon>Insecta</taxon>
        <taxon>Pterygota</taxon>
        <taxon>Neoptera</taxon>
        <taxon>Endopterygota</taxon>
        <taxon>Coleoptera</taxon>
        <taxon>Polyphaga</taxon>
        <taxon>Cucujiformia</taxon>
        <taxon>Tenebrionidae</taxon>
        <taxon>Zophobas</taxon>
    </lineage>
</organism>
<evidence type="ECO:0000256" key="2">
    <source>
        <dbReference type="ARBA" id="ARBA00022729"/>
    </source>
</evidence>
<comment type="caution">
    <text evidence="9">The sequence shown here is derived from an EMBL/GenBank/DDBJ whole genome shotgun (WGS) entry which is preliminary data.</text>
</comment>
<keyword evidence="10" id="KW-1185">Reference proteome</keyword>
<dbReference type="EMBL" id="JALNTZ010000003">
    <property type="protein sequence ID" value="KAJ3658244.1"/>
    <property type="molecule type" value="Genomic_DNA"/>
</dbReference>
<dbReference type="Proteomes" id="UP001168821">
    <property type="component" value="Unassembled WGS sequence"/>
</dbReference>
<keyword evidence="6" id="KW-0325">Glycoprotein</keyword>
<evidence type="ECO:0000256" key="7">
    <source>
        <dbReference type="SAM" id="SignalP"/>
    </source>
</evidence>
<dbReference type="SUPFAM" id="SSF53474">
    <property type="entry name" value="alpha/beta-Hydrolases"/>
    <property type="match status" value="1"/>
</dbReference>
<reference evidence="9" key="1">
    <citation type="journal article" date="2023" name="G3 (Bethesda)">
        <title>Whole genome assemblies of Zophobas morio and Tenebrio molitor.</title>
        <authorList>
            <person name="Kaur S."/>
            <person name="Stinson S.A."/>
            <person name="diCenzo G.C."/>
        </authorList>
    </citation>
    <scope>NUCLEOTIDE SEQUENCE</scope>
    <source>
        <strain evidence="9">QUZm001</strain>
    </source>
</reference>
<keyword evidence="2 7" id="KW-0732">Signal</keyword>
<dbReference type="GO" id="GO:0016042">
    <property type="term" value="P:lipid catabolic process"/>
    <property type="evidence" value="ECO:0007669"/>
    <property type="project" value="UniProtKB-KW"/>
</dbReference>
<evidence type="ECO:0000256" key="6">
    <source>
        <dbReference type="ARBA" id="ARBA00023180"/>
    </source>
</evidence>
<gene>
    <name evidence="9" type="ORF">Zmor_009996</name>
</gene>
<comment type="similarity">
    <text evidence="1">Belongs to the AB hydrolase superfamily. Lipase family.</text>
</comment>
<feature type="chain" id="PRO_5041242168" description="Partial AB-hydrolase lipase domain-containing protein" evidence="7">
    <location>
        <begin position="19"/>
        <end position="417"/>
    </location>
</feature>
<feature type="domain" description="Partial AB-hydrolase lipase" evidence="8">
    <location>
        <begin position="54"/>
        <end position="111"/>
    </location>
</feature>
<evidence type="ECO:0000313" key="9">
    <source>
        <dbReference type="EMBL" id="KAJ3658244.1"/>
    </source>
</evidence>
<dbReference type="Gene3D" id="3.40.50.1820">
    <property type="entry name" value="alpha/beta hydrolase"/>
    <property type="match status" value="1"/>
</dbReference>
<keyword evidence="4" id="KW-0442">Lipid degradation</keyword>
<evidence type="ECO:0000256" key="4">
    <source>
        <dbReference type="ARBA" id="ARBA00022963"/>
    </source>
</evidence>
<accession>A0AA38IRN3</accession>
<dbReference type="PANTHER" id="PTHR11005">
    <property type="entry name" value="LYSOSOMAL ACID LIPASE-RELATED"/>
    <property type="match status" value="1"/>
</dbReference>
<sequence>MFLIFVPLIVLCSTATTGFSFHKENNACPRLIDYPVKAFSSRCYVNPNVISSTPDMIKQNGYKCGTYKVVSEDGYTSLIFRVLPRGDDGGEKGQPIILEHGIEINSAAWTWMGNRSLAFVLAKAGYDVWLVNQRDSGYTTHNKYKTSDSRFWANSLDDYASKGEPAILNTVAAATNKSGSIIFIGHSRATITSFMYMSENPQEAQKFIRSVVALSPAAYLDFSFHLRIVARLSPLILNIIPVVNYPVKYSVKFYQILCTFLPYVCKLYLIAVSGSAYQFLPDDLLAFFSIYPGSLSSMQFLHVVQLLHSKRVQKYDYGKKRNMLKYGQEKPPLYNLGNFKLPIYMFYGKHDVFIKEHTVKRIFEELGSSEKEYHSVPIGVDDKRLQFGHDDFIWSRYIEELFYKDLFKVLNKLKPKG</sequence>
<dbReference type="GO" id="GO:0016787">
    <property type="term" value="F:hydrolase activity"/>
    <property type="evidence" value="ECO:0007669"/>
    <property type="project" value="UniProtKB-KW"/>
</dbReference>
<evidence type="ECO:0000256" key="5">
    <source>
        <dbReference type="ARBA" id="ARBA00023098"/>
    </source>
</evidence>
<dbReference type="FunFam" id="3.40.50.1820:FF:000057">
    <property type="entry name" value="Lipase"/>
    <property type="match status" value="1"/>
</dbReference>
<proteinExistence type="inferred from homology"/>
<name>A0AA38IRN3_9CUCU</name>
<protein>
    <recommendedName>
        <fullName evidence="8">Partial AB-hydrolase lipase domain-containing protein</fullName>
    </recommendedName>
</protein>
<dbReference type="Pfam" id="PF04083">
    <property type="entry name" value="Abhydro_lipase"/>
    <property type="match status" value="1"/>
</dbReference>
<keyword evidence="3" id="KW-0378">Hydrolase</keyword>
<keyword evidence="5" id="KW-0443">Lipid metabolism</keyword>
<evidence type="ECO:0000256" key="3">
    <source>
        <dbReference type="ARBA" id="ARBA00022801"/>
    </source>
</evidence>
<dbReference type="InterPro" id="IPR006693">
    <property type="entry name" value="AB_hydrolase_lipase"/>
</dbReference>
<feature type="signal peptide" evidence="7">
    <location>
        <begin position="1"/>
        <end position="18"/>
    </location>
</feature>
<evidence type="ECO:0000256" key="1">
    <source>
        <dbReference type="ARBA" id="ARBA00010701"/>
    </source>
</evidence>